<feature type="transmembrane region" description="Helical" evidence="5">
    <location>
        <begin position="346"/>
        <end position="366"/>
    </location>
</feature>
<dbReference type="EMBL" id="FNZK01000005">
    <property type="protein sequence ID" value="SEJ26847.1"/>
    <property type="molecule type" value="Genomic_DNA"/>
</dbReference>
<organism evidence="6 7">
    <name type="scientific">Propionispira arboris</name>
    <dbReference type="NCBI Taxonomy" id="84035"/>
    <lineage>
        <taxon>Bacteria</taxon>
        <taxon>Bacillati</taxon>
        <taxon>Bacillota</taxon>
        <taxon>Negativicutes</taxon>
        <taxon>Selenomonadales</taxon>
        <taxon>Selenomonadaceae</taxon>
        <taxon>Propionispira</taxon>
    </lineage>
</organism>
<proteinExistence type="predicted"/>
<dbReference type="Proteomes" id="UP000199662">
    <property type="component" value="Unassembled WGS sequence"/>
</dbReference>
<comment type="subcellular location">
    <subcellularLocation>
        <location evidence="1">Membrane</location>
        <topology evidence="1">Multi-pass membrane protein</topology>
    </subcellularLocation>
</comment>
<keyword evidence="2 5" id="KW-0812">Transmembrane</keyword>
<dbReference type="GO" id="GO:0016020">
    <property type="term" value="C:membrane"/>
    <property type="evidence" value="ECO:0007669"/>
    <property type="project" value="UniProtKB-SubCell"/>
</dbReference>
<keyword evidence="7" id="KW-1185">Reference proteome</keyword>
<evidence type="ECO:0000256" key="4">
    <source>
        <dbReference type="ARBA" id="ARBA00023136"/>
    </source>
</evidence>
<keyword evidence="4 5" id="KW-0472">Membrane</keyword>
<feature type="transmembrane region" description="Helical" evidence="5">
    <location>
        <begin position="51"/>
        <end position="80"/>
    </location>
</feature>
<dbReference type="InterPro" id="IPR053153">
    <property type="entry name" value="APC_K+_Transporter"/>
</dbReference>
<feature type="transmembrane region" description="Helical" evidence="5">
    <location>
        <begin position="433"/>
        <end position="449"/>
    </location>
</feature>
<feature type="transmembrane region" description="Helical" evidence="5">
    <location>
        <begin position="24"/>
        <end position="45"/>
    </location>
</feature>
<evidence type="ECO:0000313" key="6">
    <source>
        <dbReference type="EMBL" id="SEJ26847.1"/>
    </source>
</evidence>
<dbReference type="InterPro" id="IPR002293">
    <property type="entry name" value="AA/rel_permease1"/>
</dbReference>
<evidence type="ECO:0000256" key="1">
    <source>
        <dbReference type="ARBA" id="ARBA00004141"/>
    </source>
</evidence>
<dbReference type="PANTHER" id="PTHR47704:SF1">
    <property type="entry name" value="POTASSIUM TRANSPORTER KIMA"/>
    <property type="match status" value="1"/>
</dbReference>
<name>A0A1H6XJG3_9FIRM</name>
<feature type="transmembrane region" description="Helical" evidence="5">
    <location>
        <begin position="119"/>
        <end position="138"/>
    </location>
</feature>
<sequence>MFNKIKKFVLGKSLRSKQLGEQKFNVFWGLPILASDAISSVAYAGEEILYVLVPIVALAAYAQMFYVSLAIVALLCILVFSYRQTIDAYPCGGGSYIVAHDNLGVIPGLTAAATLSIDYVLTVAVSACAGTAAITSALPSLLPHKILMTLFFIFILTIGNLRGLKDSSKMFGVPTYTFIISILIMIVYGVFKVKVLGFVPVDLVQMPEVTGDLTIFLILRAFAAGCTALTGVEAVSNGIPNFREPSQKNAKFVLVLLALVVLAIFSGTSYLATLYHAVPNPDQTVIAQIAMQVFGNGVFYYFMQFTTALILIMAANTAFNDFPLLLSLLAKDSYVPRQFAQRGGRLNYSNGIDFLALAAGILVVVFNGETHLLLPLYAVGVFASFTLSQSGMWLRWVKNKTPGWRYKAFINGLGAMVTFITMIILGVTKFMTGAWIVCILVPIFIYGMLQIKSHYNVVAEQLRLPLPEVANAMSWREREINHVIVPVASINRASLKALLYAKEISKNQNIIAFHVAMNEQFAKELRAMWEDFQFGIPLVIYASPYRDSVKPLLAFIASQEYAAKKDDIITIVLPEVIVNKKWMNILHNQTSYFMRGELIHDPRIAIITVPFQLKK</sequence>
<accession>A0A1H6XJG3</accession>
<feature type="transmembrane region" description="Helical" evidence="5">
    <location>
        <begin position="252"/>
        <end position="278"/>
    </location>
</feature>
<evidence type="ECO:0000313" key="7">
    <source>
        <dbReference type="Proteomes" id="UP000199662"/>
    </source>
</evidence>
<feature type="transmembrane region" description="Helical" evidence="5">
    <location>
        <begin position="213"/>
        <end position="232"/>
    </location>
</feature>
<gene>
    <name evidence="6" type="ORF">SAMN05660742_10559</name>
</gene>
<dbReference type="GO" id="GO:0022857">
    <property type="term" value="F:transmembrane transporter activity"/>
    <property type="evidence" value="ECO:0007669"/>
    <property type="project" value="InterPro"/>
</dbReference>
<dbReference type="Gene3D" id="1.20.1740.10">
    <property type="entry name" value="Amino acid/polyamine transporter I"/>
    <property type="match status" value="1"/>
</dbReference>
<dbReference type="STRING" id="84035.SAMN05660742_10559"/>
<protein>
    <submittedName>
        <fullName evidence="6">Amino acid/polyamine/organocation transporter, APC superfamily (TC 2.A.3)</fullName>
    </submittedName>
</protein>
<keyword evidence="3 5" id="KW-1133">Transmembrane helix</keyword>
<evidence type="ECO:0000256" key="2">
    <source>
        <dbReference type="ARBA" id="ARBA00022692"/>
    </source>
</evidence>
<reference evidence="6 7" key="1">
    <citation type="submission" date="2016-10" db="EMBL/GenBank/DDBJ databases">
        <authorList>
            <person name="de Groot N.N."/>
        </authorList>
    </citation>
    <scope>NUCLEOTIDE SEQUENCE [LARGE SCALE GENOMIC DNA]</scope>
    <source>
        <strain evidence="6 7">DSM 2179</strain>
    </source>
</reference>
<dbReference type="PANTHER" id="PTHR47704">
    <property type="entry name" value="POTASSIUM TRANSPORTER KIMA"/>
    <property type="match status" value="1"/>
</dbReference>
<dbReference type="Pfam" id="PF13520">
    <property type="entry name" value="AA_permease_2"/>
    <property type="match status" value="1"/>
</dbReference>
<feature type="transmembrane region" description="Helical" evidence="5">
    <location>
        <begin position="408"/>
        <end position="427"/>
    </location>
</feature>
<feature type="transmembrane region" description="Helical" evidence="5">
    <location>
        <begin position="144"/>
        <end position="161"/>
    </location>
</feature>
<evidence type="ECO:0000256" key="3">
    <source>
        <dbReference type="ARBA" id="ARBA00022989"/>
    </source>
</evidence>
<evidence type="ECO:0000256" key="5">
    <source>
        <dbReference type="SAM" id="Phobius"/>
    </source>
</evidence>
<feature type="transmembrane region" description="Helical" evidence="5">
    <location>
        <begin position="298"/>
        <end position="319"/>
    </location>
</feature>
<dbReference type="RefSeq" id="WP_091830214.1">
    <property type="nucleotide sequence ID" value="NZ_FNZK01000005.1"/>
</dbReference>
<dbReference type="AlphaFoldDB" id="A0A1H6XJG3"/>
<feature type="transmembrane region" description="Helical" evidence="5">
    <location>
        <begin position="372"/>
        <end position="396"/>
    </location>
</feature>
<feature type="transmembrane region" description="Helical" evidence="5">
    <location>
        <begin position="173"/>
        <end position="193"/>
    </location>
</feature>